<proteinExistence type="predicted"/>
<evidence type="ECO:0000313" key="2">
    <source>
        <dbReference type="Proteomes" id="UP000007058"/>
    </source>
</evidence>
<gene>
    <name evidence="1" type="ordered locus">amb2305</name>
</gene>
<dbReference type="EMBL" id="AP007255">
    <property type="protein sequence ID" value="BAE51109.1"/>
    <property type="molecule type" value="Genomic_DNA"/>
</dbReference>
<evidence type="ECO:0000313" key="1">
    <source>
        <dbReference type="EMBL" id="BAE51109.1"/>
    </source>
</evidence>
<accession>Q2W4W6</accession>
<name>Q2W4W6_PARM1</name>
<dbReference type="HOGENOM" id="CLU_2093898_0_0_5"/>
<dbReference type="Proteomes" id="UP000007058">
    <property type="component" value="Chromosome"/>
</dbReference>
<keyword evidence="2" id="KW-1185">Reference proteome</keyword>
<sequence>MPMSLVCGIVWLLYLCARTRAIQRRLFGDMMSRRSSFREIAMGRGLDCTCLQGLELAMKWAGRHSDPELVRCTASVVHECLHRDDCEQRGECDIRLHQIDAWLAEHAKPTAAKRVN</sequence>
<dbReference type="AlphaFoldDB" id="Q2W4W6"/>
<protein>
    <submittedName>
        <fullName evidence="1">Uncharacterized protein</fullName>
    </submittedName>
</protein>
<organism evidence="1 2">
    <name type="scientific">Paramagnetospirillum magneticum (strain ATCC 700264 / AMB-1)</name>
    <name type="common">Magnetospirillum magneticum</name>
    <dbReference type="NCBI Taxonomy" id="342108"/>
    <lineage>
        <taxon>Bacteria</taxon>
        <taxon>Pseudomonadati</taxon>
        <taxon>Pseudomonadota</taxon>
        <taxon>Alphaproteobacteria</taxon>
        <taxon>Rhodospirillales</taxon>
        <taxon>Magnetospirillaceae</taxon>
        <taxon>Paramagnetospirillum</taxon>
    </lineage>
</organism>
<reference evidence="1 2" key="1">
    <citation type="journal article" date="2005" name="DNA Res.">
        <title>Complete genome sequence of the facultative anaerobic magnetotactic bacterium Magnetospirillum sp. strain AMB-1.</title>
        <authorList>
            <person name="Matsunaga T."/>
            <person name="Okamura Y."/>
            <person name="Fukuda Y."/>
            <person name="Wahyudi A.T."/>
            <person name="Murase Y."/>
            <person name="Takeyama H."/>
        </authorList>
    </citation>
    <scope>NUCLEOTIDE SEQUENCE [LARGE SCALE GENOMIC DNA]</scope>
    <source>
        <strain evidence="2">ATCC 700264 / AMB-1</strain>
    </source>
</reference>
<dbReference type="KEGG" id="mag:amb2305"/>